<evidence type="ECO:0000313" key="2">
    <source>
        <dbReference type="EMBL" id="SVE08728.1"/>
    </source>
</evidence>
<proteinExistence type="predicted"/>
<evidence type="ECO:0000256" key="1">
    <source>
        <dbReference type="SAM" id="MobiDB-lite"/>
    </source>
</evidence>
<protein>
    <submittedName>
        <fullName evidence="2">Uncharacterized protein</fullName>
    </submittedName>
</protein>
<dbReference type="AlphaFoldDB" id="A0A383ANN5"/>
<feature type="non-terminal residue" evidence="2">
    <location>
        <position position="25"/>
    </location>
</feature>
<accession>A0A383ANN5</accession>
<name>A0A383ANN5_9ZZZZ</name>
<feature type="compositionally biased region" description="Pro residues" evidence="1">
    <location>
        <begin position="1"/>
        <end position="10"/>
    </location>
</feature>
<reference evidence="2" key="1">
    <citation type="submission" date="2018-05" db="EMBL/GenBank/DDBJ databases">
        <authorList>
            <person name="Lanie J.A."/>
            <person name="Ng W.-L."/>
            <person name="Kazmierczak K.M."/>
            <person name="Andrzejewski T.M."/>
            <person name="Davidsen T.M."/>
            <person name="Wayne K.J."/>
            <person name="Tettelin H."/>
            <person name="Glass J.I."/>
            <person name="Rusch D."/>
            <person name="Podicherti R."/>
            <person name="Tsui H.-C.T."/>
            <person name="Winkler M.E."/>
        </authorList>
    </citation>
    <scope>NUCLEOTIDE SEQUENCE</scope>
</reference>
<organism evidence="2">
    <name type="scientific">marine metagenome</name>
    <dbReference type="NCBI Taxonomy" id="408172"/>
    <lineage>
        <taxon>unclassified sequences</taxon>
        <taxon>metagenomes</taxon>
        <taxon>ecological metagenomes</taxon>
    </lineage>
</organism>
<gene>
    <name evidence="2" type="ORF">METZ01_LOCUS461582</name>
</gene>
<sequence>TRARPSPPPVGSARTSRKTNPIRRF</sequence>
<feature type="region of interest" description="Disordered" evidence="1">
    <location>
        <begin position="1"/>
        <end position="25"/>
    </location>
</feature>
<feature type="non-terminal residue" evidence="2">
    <location>
        <position position="1"/>
    </location>
</feature>
<feature type="compositionally biased region" description="Basic residues" evidence="1">
    <location>
        <begin position="15"/>
        <end position="25"/>
    </location>
</feature>
<dbReference type="EMBL" id="UINC01193223">
    <property type="protein sequence ID" value="SVE08728.1"/>
    <property type="molecule type" value="Genomic_DNA"/>
</dbReference>